<accession>A0A9P3ZG62</accession>
<dbReference type="InterPro" id="IPR004919">
    <property type="entry name" value="GmrSD_N"/>
</dbReference>
<evidence type="ECO:0000313" key="3">
    <source>
        <dbReference type="Proteomes" id="UP000323119"/>
    </source>
</evidence>
<dbReference type="PANTHER" id="PTHR39639">
    <property type="entry name" value="CHROMOSOME 16, WHOLE GENOME SHOTGUN SEQUENCE"/>
    <property type="match status" value="1"/>
</dbReference>
<sequence>MSYFFRLKNNESIELSALEVENGTYALIDSTNKCYLNFCIDPENLSWEVKKENGEILQDDNFDENITQIIRHVISSKQSGIEESLDDEHDRDPFNPDEISIDTKLITMETLMRRLQQGTITLNPDFQRNEVWNSERKSQLIESLLLKIPIPMFYVSSDEKSNWTVVDGLQRISTLRDFVLGKSYLEDTRKNIDKKGYGFKLQGLEFWGKDLDGKTLNDLPINLQNRILETTFTFTIINPGTPEEVKRNVFKRLNTGGMPLSSQEIRNALYTGKSTILLNNLSRSEEFKRATGNSIHTERMEDKELILRFVSFLIRNYRSYNKTVTIDTWLSDTMILLNSMPNLNSRELSKRVTSGRIDLETVRVMSEDEIVSIFNMAMDRCYKIFGGHAFRKSYDGLRRSPINKSLFETWSNLFANISENEFCRLRSHKEQFLNEYKPFLDNTDFIISISRDSMKHAAVKSRFDSLNNLLEKYIS</sequence>
<dbReference type="PANTHER" id="PTHR39639:SF1">
    <property type="entry name" value="DUF262 DOMAIN-CONTAINING PROTEIN"/>
    <property type="match status" value="1"/>
</dbReference>
<organism evidence="2 3">
    <name type="scientific">Alistipes onderdonkii</name>
    <dbReference type="NCBI Taxonomy" id="328813"/>
    <lineage>
        <taxon>Bacteria</taxon>
        <taxon>Pseudomonadati</taxon>
        <taxon>Bacteroidota</taxon>
        <taxon>Bacteroidia</taxon>
        <taxon>Bacteroidales</taxon>
        <taxon>Rikenellaceae</taxon>
        <taxon>Alistipes</taxon>
    </lineage>
</organism>
<feature type="domain" description="GmrSD restriction endonucleases N-terminal" evidence="1">
    <location>
        <begin position="115"/>
        <end position="270"/>
    </location>
</feature>
<dbReference type="Pfam" id="PF03235">
    <property type="entry name" value="GmrSD_N"/>
    <property type="match status" value="1"/>
</dbReference>
<proteinExistence type="predicted"/>
<comment type="caution">
    <text evidence="2">The sequence shown here is derived from an EMBL/GenBank/DDBJ whole genome shotgun (WGS) entry which is preliminary data.</text>
</comment>
<reference evidence="2 3" key="1">
    <citation type="journal article" date="2019" name="Nat. Med.">
        <title>A library of human gut bacterial isolates paired with longitudinal multiomics data enables mechanistic microbiome research.</title>
        <authorList>
            <person name="Poyet M."/>
            <person name="Groussin M."/>
            <person name="Gibbons S.M."/>
            <person name="Avila-Pacheco J."/>
            <person name="Jiang X."/>
            <person name="Kearney S.M."/>
            <person name="Perrotta A.R."/>
            <person name="Berdy B."/>
            <person name="Zhao S."/>
            <person name="Lieberman T.D."/>
            <person name="Swanson P.K."/>
            <person name="Smith M."/>
            <person name="Roesemann S."/>
            <person name="Alexander J.E."/>
            <person name="Rich S.A."/>
            <person name="Livny J."/>
            <person name="Vlamakis H."/>
            <person name="Clish C."/>
            <person name="Bullock K."/>
            <person name="Deik A."/>
            <person name="Scott J."/>
            <person name="Pierce K.A."/>
            <person name="Xavier R.J."/>
            <person name="Alm E.J."/>
        </authorList>
    </citation>
    <scope>NUCLEOTIDE SEQUENCE [LARGE SCALE GENOMIC DNA]</scope>
    <source>
        <strain evidence="2 3">BIOML-A204</strain>
    </source>
</reference>
<evidence type="ECO:0000259" key="1">
    <source>
        <dbReference type="Pfam" id="PF03235"/>
    </source>
</evidence>
<dbReference type="Proteomes" id="UP000323119">
    <property type="component" value="Unassembled WGS sequence"/>
</dbReference>
<name>A0A9P3ZG62_9BACT</name>
<evidence type="ECO:0000313" key="2">
    <source>
        <dbReference type="EMBL" id="KAA2557546.1"/>
    </source>
</evidence>
<dbReference type="AlphaFoldDB" id="A0A9P3ZG62"/>
<gene>
    <name evidence="2" type="ORF">F2S36_14200</name>
</gene>
<dbReference type="EMBL" id="VVUY01000018">
    <property type="protein sequence ID" value="KAA2557546.1"/>
    <property type="molecule type" value="Genomic_DNA"/>
</dbReference>
<protein>
    <submittedName>
        <fullName evidence="2">DUF262 domain-containing protein</fullName>
    </submittedName>
</protein>